<dbReference type="AlphaFoldDB" id="A0A5D3D5H2"/>
<evidence type="ECO:0000313" key="1">
    <source>
        <dbReference type="EMBL" id="KAA0050565.1"/>
    </source>
</evidence>
<name>A0A5D3D5H2_CUCMM</name>
<gene>
    <name evidence="2" type="ORF">E5676_scaffold945G00220</name>
    <name evidence="1" type="ORF">E6C27_scaffold673G00230</name>
</gene>
<accession>A0A5D3D5H2</accession>
<dbReference type="Proteomes" id="UP000321393">
    <property type="component" value="Unassembled WGS sequence"/>
</dbReference>
<organism evidence="2 4">
    <name type="scientific">Cucumis melo var. makuwa</name>
    <name type="common">Oriental melon</name>
    <dbReference type="NCBI Taxonomy" id="1194695"/>
    <lineage>
        <taxon>Eukaryota</taxon>
        <taxon>Viridiplantae</taxon>
        <taxon>Streptophyta</taxon>
        <taxon>Embryophyta</taxon>
        <taxon>Tracheophyta</taxon>
        <taxon>Spermatophyta</taxon>
        <taxon>Magnoliopsida</taxon>
        <taxon>eudicotyledons</taxon>
        <taxon>Gunneridae</taxon>
        <taxon>Pentapetalae</taxon>
        <taxon>rosids</taxon>
        <taxon>fabids</taxon>
        <taxon>Cucurbitales</taxon>
        <taxon>Cucurbitaceae</taxon>
        <taxon>Benincaseae</taxon>
        <taxon>Cucumis</taxon>
    </lineage>
</organism>
<dbReference type="EMBL" id="SSTD01007466">
    <property type="protein sequence ID" value="TYK18804.1"/>
    <property type="molecule type" value="Genomic_DNA"/>
</dbReference>
<evidence type="ECO:0000313" key="4">
    <source>
        <dbReference type="Proteomes" id="UP000321947"/>
    </source>
</evidence>
<reference evidence="3 4" key="1">
    <citation type="submission" date="2019-08" db="EMBL/GenBank/DDBJ databases">
        <title>Draft genome sequences of two oriental melons (Cucumis melo L. var makuwa).</title>
        <authorList>
            <person name="Kwon S.-Y."/>
        </authorList>
    </citation>
    <scope>NUCLEOTIDE SEQUENCE [LARGE SCALE GENOMIC DNA]</scope>
    <source>
        <strain evidence="4">cv. Chang Bougi</strain>
        <strain evidence="3">cv. SW 3</strain>
        <tissue evidence="2">Leaf</tissue>
    </source>
</reference>
<proteinExistence type="predicted"/>
<evidence type="ECO:0000313" key="3">
    <source>
        <dbReference type="Proteomes" id="UP000321393"/>
    </source>
</evidence>
<dbReference type="EMBL" id="SSTE01011804">
    <property type="protein sequence ID" value="KAA0050565.1"/>
    <property type="molecule type" value="Genomic_DNA"/>
</dbReference>
<dbReference type="PANTHER" id="PTHR33437">
    <property type="entry name" value="OS06G0361200 PROTEIN"/>
    <property type="match status" value="1"/>
</dbReference>
<dbReference type="Proteomes" id="UP000321947">
    <property type="component" value="Unassembled WGS sequence"/>
</dbReference>
<dbReference type="OrthoDB" id="1670002at2759"/>
<evidence type="ECO:0000313" key="2">
    <source>
        <dbReference type="EMBL" id="TYK18804.1"/>
    </source>
</evidence>
<comment type="caution">
    <text evidence="2">The sequence shown here is derived from an EMBL/GenBank/DDBJ whole genome shotgun (WGS) entry which is preliminary data.</text>
</comment>
<sequence>MYSKSYTKRTDDLRMPLGHQPLKFQQFDGKTNPKQHITHFVKTCENVGSRGDHLVSTRRTVSMMELANTKQRKAEPVIDYINRWRALSLDCKDGLAELSVVEMCTQGMHWGRLYILQGIKPCTFKGLATRAHGIEHCQQRN</sequence>
<dbReference type="PANTHER" id="PTHR33437:SF2">
    <property type="entry name" value="OS06G0361200 PROTEIN"/>
    <property type="match status" value="1"/>
</dbReference>
<protein>
    <submittedName>
        <fullName evidence="2">Ty3-gypsy retrotransposon protein</fullName>
    </submittedName>
</protein>